<sequence length="939" mass="103211">MNILARNKPAGLKVSRGSPFGALQTRGPFSGDKKPLASARTPTSRDILQTQGYLVASKPKYLDRTTAIPGPVQTRQPFSKGNQSVSLDKTSGNKLAAFKIARGSATRIGPLRTQGPFPVPKKPSIITKLKPPRYFKASEPKSSGNQPVPFGKTTGNKPGNKPVSMDKASGNKPGNKPVSLNKTSGNKPAVLKLPRGSATRIGPLRTLGPGAKKTPSVRSFINRGLSKTQGHLLKGSNLKSEPKSQTKTQGPLKGNKPVSSGQAFTNPRPVQTPGPKKSVPATLDRGPTNRFRTVFPSKTTKSLPAAGVSTIYRPVKTLEPNPISKISQFSGSKVRERTLTSLSLEQTPGLKTGKASPPLKAPETLSSVSRNLHSPSRIPGLAQKQGPFLSTRTPTSPGILQNRRTLPKPGEFGSSLIRNMANVYSSPSYILGPKVPVQVDEAPKSGNAVRNASRIPRGSLPKPSQSIPSGNRNLGGAGAPDPVCTGLKSTELVASEQASTNPVPVQTKRHEANESVTLVKENQDCTPTSPVPTQTAEHEAIESVALAKEDQDQNKEEQKDIKSVTLMNENQDSVSGKRRLGMLRTTRSRIPLRSDQTSCTLPGQSDKVQPDPTVPDKKQNLNTKPEASPKQGLKGSLPGSPSNKSKLTPRRGLAFQPDLADELDKRNLFINELKIKLVQSQNLVSEQELRLAESKSVQMAKDVAMKQLKSKLLTAKDEYDRMHLRLQETDFGLEQATSKANKYLEQYTSVEGYLTEARDMIGNQQRQLKDADKKAEIHCQTEARLRQDVERMQEQLALDSQRIHSLEQNEKDLRRDLEKRDSLIYQINQELATRDEEFRNLFETLKHKHTQLRSQEQNIKRLEGRYERVCLIRSKLEERNAALLDRIEQLKDNLRNYSQIIIGNGGKPFYEEVLTGINPGGLAPEKEFQRNVKPKRRDN</sequence>
<feature type="region of interest" description="Disordered" evidence="2">
    <location>
        <begin position="341"/>
        <end position="407"/>
    </location>
</feature>
<feature type="region of interest" description="Disordered" evidence="2">
    <location>
        <begin position="545"/>
        <end position="651"/>
    </location>
</feature>
<evidence type="ECO:0000313" key="3">
    <source>
        <dbReference type="Proteomes" id="UP001652661"/>
    </source>
</evidence>
<keyword evidence="3" id="KW-1185">Reference proteome</keyword>
<dbReference type="Proteomes" id="UP001652661">
    <property type="component" value="Chromosome 2L"/>
</dbReference>
<feature type="region of interest" description="Disordered" evidence="2">
    <location>
        <begin position="1"/>
        <end position="45"/>
    </location>
</feature>
<name>A0ABM4GA75_DROKI</name>
<feature type="compositionally biased region" description="Polar residues" evidence="2">
    <location>
        <begin position="462"/>
        <end position="472"/>
    </location>
</feature>
<feature type="compositionally biased region" description="Polar residues" evidence="2">
    <location>
        <begin position="73"/>
        <end position="87"/>
    </location>
</feature>
<feature type="compositionally biased region" description="Polar residues" evidence="2">
    <location>
        <begin position="594"/>
        <end position="607"/>
    </location>
</feature>
<feature type="compositionally biased region" description="Polar residues" evidence="2">
    <location>
        <begin position="257"/>
        <end position="269"/>
    </location>
</feature>
<organism evidence="3 4">
    <name type="scientific">Drosophila kikkawai</name>
    <name type="common">Fruit fly</name>
    <dbReference type="NCBI Taxonomy" id="30033"/>
    <lineage>
        <taxon>Eukaryota</taxon>
        <taxon>Metazoa</taxon>
        <taxon>Ecdysozoa</taxon>
        <taxon>Arthropoda</taxon>
        <taxon>Hexapoda</taxon>
        <taxon>Insecta</taxon>
        <taxon>Pterygota</taxon>
        <taxon>Neoptera</taxon>
        <taxon>Endopterygota</taxon>
        <taxon>Diptera</taxon>
        <taxon>Brachycera</taxon>
        <taxon>Muscomorpha</taxon>
        <taxon>Ephydroidea</taxon>
        <taxon>Drosophilidae</taxon>
        <taxon>Drosophila</taxon>
        <taxon>Sophophora</taxon>
    </lineage>
</organism>
<feature type="compositionally biased region" description="Polar residues" evidence="2">
    <location>
        <begin position="237"/>
        <end position="249"/>
    </location>
</feature>
<feature type="compositionally biased region" description="Polar residues" evidence="2">
    <location>
        <begin position="388"/>
        <end position="404"/>
    </location>
</feature>
<feature type="compositionally biased region" description="Basic and acidic residues" evidence="2">
    <location>
        <begin position="545"/>
        <end position="562"/>
    </location>
</feature>
<feature type="coiled-coil region" evidence="1">
    <location>
        <begin position="670"/>
        <end position="725"/>
    </location>
</feature>
<keyword evidence="1" id="KW-0175">Coiled coil</keyword>
<feature type="compositionally biased region" description="Polar residues" evidence="2">
    <location>
        <begin position="565"/>
        <end position="574"/>
    </location>
</feature>
<accession>A0ABM4GA75</accession>
<evidence type="ECO:0000256" key="2">
    <source>
        <dbReference type="SAM" id="MobiDB-lite"/>
    </source>
</evidence>
<proteinExistence type="predicted"/>
<feature type="compositionally biased region" description="Polar residues" evidence="2">
    <location>
        <begin position="364"/>
        <end position="374"/>
    </location>
</feature>
<protein>
    <submittedName>
        <fullName evidence="4">Uncharacterized protein</fullName>
    </submittedName>
</protein>
<feature type="region of interest" description="Disordered" evidence="2">
    <location>
        <begin position="67"/>
        <end position="87"/>
    </location>
</feature>
<feature type="region of interest" description="Disordered" evidence="2">
    <location>
        <begin position="444"/>
        <end position="482"/>
    </location>
</feature>
<feature type="region of interest" description="Disordered" evidence="2">
    <location>
        <begin position="109"/>
        <end position="294"/>
    </location>
</feature>
<feature type="coiled-coil region" evidence="1">
    <location>
        <begin position="754"/>
        <end position="809"/>
    </location>
</feature>
<reference evidence="3" key="1">
    <citation type="submission" date="2025-05" db="UniProtKB">
        <authorList>
            <consortium name="RefSeq"/>
        </authorList>
    </citation>
    <scope>NUCLEOTIDE SEQUENCE [LARGE SCALE GENOMIC DNA]</scope>
    <source>
        <strain evidence="3">14028-0561.14</strain>
    </source>
</reference>
<feature type="coiled-coil region" evidence="1">
    <location>
        <begin position="845"/>
        <end position="900"/>
    </location>
</feature>
<reference evidence="4" key="2">
    <citation type="submission" date="2025-08" db="UniProtKB">
        <authorList>
            <consortium name="RefSeq"/>
        </authorList>
    </citation>
    <scope>IDENTIFICATION</scope>
    <source>
        <strain evidence="4">14028-0561.14</strain>
        <tissue evidence="4">Whole fly</tissue>
    </source>
</reference>
<evidence type="ECO:0000256" key="1">
    <source>
        <dbReference type="SAM" id="Coils"/>
    </source>
</evidence>
<evidence type="ECO:0000313" key="4">
    <source>
        <dbReference type="RefSeq" id="XP_070139627.1"/>
    </source>
</evidence>
<gene>
    <name evidence="4" type="primary">LOC108079634</name>
</gene>
<dbReference type="RefSeq" id="XP_070139627.1">
    <property type="nucleotide sequence ID" value="XM_070283526.1"/>
</dbReference>
<dbReference type="GeneID" id="108079634"/>